<protein>
    <submittedName>
        <fullName evidence="2">Uncharacterized protein</fullName>
    </submittedName>
</protein>
<feature type="transmembrane region" description="Helical" evidence="1">
    <location>
        <begin position="26"/>
        <end position="44"/>
    </location>
</feature>
<dbReference type="Proteomes" id="UP001548832">
    <property type="component" value="Unassembled WGS sequence"/>
</dbReference>
<name>A0ABV2DS06_9HYPH</name>
<evidence type="ECO:0000256" key="1">
    <source>
        <dbReference type="SAM" id="Phobius"/>
    </source>
</evidence>
<reference evidence="2 3" key="1">
    <citation type="submission" date="2024-06" db="EMBL/GenBank/DDBJ databases">
        <authorList>
            <person name="Kim D.-U."/>
        </authorList>
    </citation>
    <scope>NUCLEOTIDE SEQUENCE [LARGE SCALE GENOMIC DNA]</scope>
    <source>
        <strain evidence="2 3">KACC15460</strain>
    </source>
</reference>
<keyword evidence="1" id="KW-0812">Transmembrane</keyword>
<comment type="caution">
    <text evidence="2">The sequence shown here is derived from an EMBL/GenBank/DDBJ whole genome shotgun (WGS) entry which is preliminary data.</text>
</comment>
<keyword evidence="3" id="KW-1185">Reference proteome</keyword>
<evidence type="ECO:0000313" key="3">
    <source>
        <dbReference type="Proteomes" id="UP001548832"/>
    </source>
</evidence>
<sequence>MNMLFSARRPDRNVGDFDWSQLPPAGLGRLLAAFAIIAAVVVLLDGAASLDAGKPDTSGAYDPIQNGR</sequence>
<evidence type="ECO:0000313" key="2">
    <source>
        <dbReference type="EMBL" id="MET2832433.1"/>
    </source>
</evidence>
<keyword evidence="1" id="KW-1133">Transmembrane helix</keyword>
<organism evidence="2 3">
    <name type="scientific">Mesorhizobium shangrilense</name>
    <dbReference type="NCBI Taxonomy" id="460060"/>
    <lineage>
        <taxon>Bacteria</taxon>
        <taxon>Pseudomonadati</taxon>
        <taxon>Pseudomonadota</taxon>
        <taxon>Alphaproteobacteria</taxon>
        <taxon>Hyphomicrobiales</taxon>
        <taxon>Phyllobacteriaceae</taxon>
        <taxon>Mesorhizobium</taxon>
    </lineage>
</organism>
<accession>A0ABV2DS06</accession>
<keyword evidence="1" id="KW-0472">Membrane</keyword>
<dbReference type="RefSeq" id="WP_354464650.1">
    <property type="nucleotide sequence ID" value="NZ_JBEWSZ010000009.1"/>
</dbReference>
<proteinExistence type="predicted"/>
<dbReference type="EMBL" id="JBEWSZ010000009">
    <property type="protein sequence ID" value="MET2832433.1"/>
    <property type="molecule type" value="Genomic_DNA"/>
</dbReference>
<gene>
    <name evidence="2" type="ORF">ABVQ20_36375</name>
</gene>